<dbReference type="SUPFAM" id="SSF52047">
    <property type="entry name" value="RNI-like"/>
    <property type="match status" value="1"/>
</dbReference>
<dbReference type="GO" id="GO:0031146">
    <property type="term" value="P:SCF-dependent proteasomal ubiquitin-dependent protein catabolic process"/>
    <property type="evidence" value="ECO:0007669"/>
    <property type="project" value="TreeGrafter"/>
</dbReference>
<dbReference type="STRING" id="1336337.A0A3N4JCI4"/>
<dbReference type="GO" id="GO:0019005">
    <property type="term" value="C:SCF ubiquitin ligase complex"/>
    <property type="evidence" value="ECO:0007669"/>
    <property type="project" value="TreeGrafter"/>
</dbReference>
<gene>
    <name evidence="4" type="ORF">L873DRAFT_1934709</name>
</gene>
<dbReference type="InterPro" id="IPR006553">
    <property type="entry name" value="Leu-rich_rpt_Cys-con_subtyp"/>
</dbReference>
<dbReference type="InterPro" id="IPR001810">
    <property type="entry name" value="F-box_dom"/>
</dbReference>
<reference evidence="4 5" key="1">
    <citation type="journal article" date="2018" name="Nat. Ecol. Evol.">
        <title>Pezizomycetes genomes reveal the molecular basis of ectomycorrhizal truffle lifestyle.</title>
        <authorList>
            <person name="Murat C."/>
            <person name="Payen T."/>
            <person name="Noel B."/>
            <person name="Kuo A."/>
            <person name="Morin E."/>
            <person name="Chen J."/>
            <person name="Kohler A."/>
            <person name="Krizsan K."/>
            <person name="Balestrini R."/>
            <person name="Da Silva C."/>
            <person name="Montanini B."/>
            <person name="Hainaut M."/>
            <person name="Levati E."/>
            <person name="Barry K.W."/>
            <person name="Belfiori B."/>
            <person name="Cichocki N."/>
            <person name="Clum A."/>
            <person name="Dockter R.B."/>
            <person name="Fauchery L."/>
            <person name="Guy J."/>
            <person name="Iotti M."/>
            <person name="Le Tacon F."/>
            <person name="Lindquist E.A."/>
            <person name="Lipzen A."/>
            <person name="Malagnac F."/>
            <person name="Mello A."/>
            <person name="Molinier V."/>
            <person name="Miyauchi S."/>
            <person name="Poulain J."/>
            <person name="Riccioni C."/>
            <person name="Rubini A."/>
            <person name="Sitrit Y."/>
            <person name="Splivallo R."/>
            <person name="Traeger S."/>
            <person name="Wang M."/>
            <person name="Zifcakova L."/>
            <person name="Wipf D."/>
            <person name="Zambonelli A."/>
            <person name="Paolocci F."/>
            <person name="Nowrousian M."/>
            <person name="Ottonello S."/>
            <person name="Baldrian P."/>
            <person name="Spatafora J.W."/>
            <person name="Henrissat B."/>
            <person name="Nagy L.G."/>
            <person name="Aury J.M."/>
            <person name="Wincker P."/>
            <person name="Grigoriev I.V."/>
            <person name="Bonfante P."/>
            <person name="Martin F.M."/>
        </authorList>
    </citation>
    <scope>NUCLEOTIDE SEQUENCE [LARGE SCALE GENOMIC DNA]</scope>
    <source>
        <strain evidence="4 5">120613-1</strain>
    </source>
</reference>
<feature type="domain" description="F-box" evidence="2">
    <location>
        <begin position="96"/>
        <end position="140"/>
    </location>
</feature>
<feature type="compositionally biased region" description="Low complexity" evidence="1">
    <location>
        <begin position="25"/>
        <end position="35"/>
    </location>
</feature>
<proteinExistence type="predicted"/>
<organism evidence="4 5">
    <name type="scientific">Choiromyces venosus 120613-1</name>
    <dbReference type="NCBI Taxonomy" id="1336337"/>
    <lineage>
        <taxon>Eukaryota</taxon>
        <taxon>Fungi</taxon>
        <taxon>Dikarya</taxon>
        <taxon>Ascomycota</taxon>
        <taxon>Pezizomycotina</taxon>
        <taxon>Pezizomycetes</taxon>
        <taxon>Pezizales</taxon>
        <taxon>Tuberaceae</taxon>
        <taxon>Choiromyces</taxon>
    </lineage>
</organism>
<sequence>MARQPVPLSIDPVPLDAGYVIVDPNSTSNSSSSSSPERFTNDEGPDCFMSNPDDSHSSIAELTDFRNMTVSPIEKMSSFRKPHHHHQQQQPLSPVNKLPPELLIAIFSKITSLVALKTCMLVSRQWADCSVELLWHRPHFGEFTKYEAMVAAIQDENAFYKYSQLIKRLNLTPISTKANDGSMKPLGLCTKLERLTLTNCVNLTDSPLMEILASNPRIQALDMSQLYNISDLSINVVAQNCPRLQGLNVAGCKRITDASMVPLSKNCKFLRRLKLNDCNLLTNSTVISLAENCPQLLEIDLHKCHNITDESVLHVFNQLRQLRELRLAYCDLLTDDAFLKLPNRPYELLRILDLTGCRLLTDQSVNKIVNIAPRLRNLILAKCENITDRAVTQSITKLGKNLHYLHLGHCQHLTDRAVQSLVRHCNRIRYIDLACCTLLTDQAVCHLAGLPKLRRIGLVKCHQITDYAIQTLVRRTNDAQCPLERVHLSYCTNLTVNGIHDLIKSCERLTHLSLTGVDVFYSRKDFTQFCRPPPEGMSLSPYLRRILSMLTEVEFNEHQREVFCVFSGSGVDKLRRHLNAQQAASSAAANTAGGNNLAYYNDDDDDTQEMEEDGEAGTDGVED</sequence>
<dbReference type="Pfam" id="PF25372">
    <property type="entry name" value="DUF7885"/>
    <property type="match status" value="1"/>
</dbReference>
<dbReference type="OrthoDB" id="10257471at2759"/>
<dbReference type="SMART" id="SM00367">
    <property type="entry name" value="LRR_CC"/>
    <property type="match status" value="12"/>
</dbReference>
<evidence type="ECO:0000256" key="1">
    <source>
        <dbReference type="SAM" id="MobiDB-lite"/>
    </source>
</evidence>
<dbReference type="Gene3D" id="3.80.10.10">
    <property type="entry name" value="Ribonuclease Inhibitor"/>
    <property type="match status" value="3"/>
</dbReference>
<evidence type="ECO:0000259" key="2">
    <source>
        <dbReference type="Pfam" id="PF12937"/>
    </source>
</evidence>
<dbReference type="PANTHER" id="PTHR13318:SF247">
    <property type="entry name" value="GH16156P"/>
    <property type="match status" value="1"/>
</dbReference>
<feature type="compositionally biased region" description="Acidic residues" evidence="1">
    <location>
        <begin position="601"/>
        <end position="623"/>
    </location>
</feature>
<dbReference type="PANTHER" id="PTHR13318">
    <property type="entry name" value="PARTNER OF PAIRED, ISOFORM B-RELATED"/>
    <property type="match status" value="1"/>
</dbReference>
<evidence type="ECO:0000313" key="4">
    <source>
        <dbReference type="EMBL" id="RPA94987.1"/>
    </source>
</evidence>
<feature type="region of interest" description="Disordered" evidence="1">
    <location>
        <begin position="21"/>
        <end position="45"/>
    </location>
</feature>
<evidence type="ECO:0000313" key="5">
    <source>
        <dbReference type="Proteomes" id="UP000276215"/>
    </source>
</evidence>
<dbReference type="Proteomes" id="UP000276215">
    <property type="component" value="Unassembled WGS sequence"/>
</dbReference>
<dbReference type="InterPro" id="IPR032675">
    <property type="entry name" value="LRR_dom_sf"/>
</dbReference>
<name>A0A3N4JCI4_9PEZI</name>
<dbReference type="SUPFAM" id="SSF81383">
    <property type="entry name" value="F-box domain"/>
    <property type="match status" value="1"/>
</dbReference>
<feature type="region of interest" description="Disordered" evidence="1">
    <location>
        <begin position="586"/>
        <end position="623"/>
    </location>
</feature>
<keyword evidence="5" id="KW-1185">Reference proteome</keyword>
<dbReference type="InterPro" id="IPR057207">
    <property type="entry name" value="FBXL15_LRR"/>
</dbReference>
<dbReference type="InterPro" id="IPR036047">
    <property type="entry name" value="F-box-like_dom_sf"/>
</dbReference>
<feature type="compositionally biased region" description="Low complexity" evidence="1">
    <location>
        <begin position="586"/>
        <end position="600"/>
    </location>
</feature>
<accession>A0A3N4JCI4</accession>
<dbReference type="Pfam" id="PF12937">
    <property type="entry name" value="F-box-like"/>
    <property type="match status" value="1"/>
</dbReference>
<dbReference type="EMBL" id="ML120431">
    <property type="protein sequence ID" value="RPA94987.1"/>
    <property type="molecule type" value="Genomic_DNA"/>
</dbReference>
<feature type="domain" description="F-box/LRR-repeat protein 15-like leucin rich repeat" evidence="3">
    <location>
        <begin position="225"/>
        <end position="464"/>
    </location>
</feature>
<protein>
    <submittedName>
        <fullName evidence="4">RNI-like protein</fullName>
    </submittedName>
</protein>
<evidence type="ECO:0000259" key="3">
    <source>
        <dbReference type="Pfam" id="PF25372"/>
    </source>
</evidence>
<dbReference type="AlphaFoldDB" id="A0A3N4JCI4"/>